<dbReference type="GO" id="GO:1904423">
    <property type="term" value="C:dehydrodolichyl diphosphate synthase complex"/>
    <property type="evidence" value="ECO:0007669"/>
    <property type="project" value="TreeGrafter"/>
</dbReference>
<dbReference type="AlphaFoldDB" id="A0A9N9T3V6"/>
<keyword evidence="8" id="KW-0472">Membrane</keyword>
<dbReference type="CDD" id="cd00475">
    <property type="entry name" value="Cis_IPPS"/>
    <property type="match status" value="1"/>
</dbReference>
<dbReference type="EMBL" id="OU898281">
    <property type="protein sequence ID" value="CAG9836414.1"/>
    <property type="molecule type" value="Genomic_DNA"/>
</dbReference>
<evidence type="ECO:0000256" key="2">
    <source>
        <dbReference type="ARBA" id="ARBA00004406"/>
    </source>
</evidence>
<dbReference type="EC" id="2.5.1.-" evidence="12"/>
<dbReference type="GO" id="GO:0045547">
    <property type="term" value="F:ditrans,polycis-polyprenyl diphosphate synthase [(2E,6E)-farnesyl diphosphate specific] activity"/>
    <property type="evidence" value="ECO:0007669"/>
    <property type="project" value="UniProtKB-EC"/>
</dbReference>
<comment type="subcellular location">
    <subcellularLocation>
        <location evidence="2">Endoplasmic reticulum membrane</location>
        <topology evidence="2">Peripheral membrane protein</topology>
    </subcellularLocation>
</comment>
<keyword evidence="14" id="KW-1185">Reference proteome</keyword>
<dbReference type="HAMAP" id="MF_01139">
    <property type="entry name" value="ISPT"/>
    <property type="match status" value="1"/>
</dbReference>
<evidence type="ECO:0000256" key="5">
    <source>
        <dbReference type="ARBA" id="ARBA00022679"/>
    </source>
</evidence>
<dbReference type="Gene3D" id="3.40.1180.10">
    <property type="entry name" value="Decaprenyl diphosphate synthase-like"/>
    <property type="match status" value="1"/>
</dbReference>
<comment type="similarity">
    <text evidence="4 12">Belongs to the UPP synthase family.</text>
</comment>
<comment type="subunit">
    <text evidence="11">Forms an active dehydrodolichyl diphosphate synthase complex with NUS1.</text>
</comment>
<keyword evidence="5 12" id="KW-0808">Transferase</keyword>
<keyword evidence="7" id="KW-0460">Magnesium</keyword>
<dbReference type="InterPro" id="IPR036424">
    <property type="entry name" value="UPP_synth-like_sf"/>
</dbReference>
<evidence type="ECO:0000313" key="13">
    <source>
        <dbReference type="EMBL" id="CAG9836414.1"/>
    </source>
</evidence>
<sequence length="301" mass="35139">MSWLGQNNLTSFQKFCIKVLKYGPVPQHIAIIMDGNRRFAKKTNVQKAEGHSKGFEKLAECLNWCRELGIREVTVYAFSIENFKRSQDEVDHLMQLAKEKFQKLFEEKDRLMQEGICIRVIGDLSLLSEDLRKLVAEATLLTKDNNRSILNVAFSYVSREEITHSIKTIVKGVEEGYIENNDISEELISSCLYTYLSSSPDILIRTSGEVRLSDFLLWQISHRTEICFTDVLWPEFSIWNLLGIIFKYQRMVRNNVLHDGENNTFQDNINKPTDECHPRIENFSREMEIKRRKQLEIYADA</sequence>
<evidence type="ECO:0000256" key="9">
    <source>
        <dbReference type="ARBA" id="ARBA00047353"/>
    </source>
</evidence>
<accession>A0A9N9T3V6</accession>
<gene>
    <name evidence="13" type="ORF">DIABBA_LOCUS9501</name>
</gene>
<evidence type="ECO:0000256" key="1">
    <source>
        <dbReference type="ARBA" id="ARBA00001946"/>
    </source>
</evidence>
<evidence type="ECO:0000256" key="4">
    <source>
        <dbReference type="ARBA" id="ARBA00005432"/>
    </source>
</evidence>
<evidence type="ECO:0000256" key="8">
    <source>
        <dbReference type="ARBA" id="ARBA00023136"/>
    </source>
</evidence>
<proteinExistence type="inferred from homology"/>
<reference evidence="13" key="1">
    <citation type="submission" date="2022-01" db="EMBL/GenBank/DDBJ databases">
        <authorList>
            <person name="King R."/>
        </authorList>
    </citation>
    <scope>NUCLEOTIDE SEQUENCE</scope>
</reference>
<dbReference type="Pfam" id="PF01255">
    <property type="entry name" value="Prenyltransf"/>
    <property type="match status" value="1"/>
</dbReference>
<comment type="pathway">
    <text evidence="3">Protein modification; protein glycosylation.</text>
</comment>
<dbReference type="InterPro" id="IPR001441">
    <property type="entry name" value="UPP_synth-like"/>
</dbReference>
<comment type="function">
    <text evidence="10">With NUS1, forms the dehydrodolichyl diphosphate synthase (DDS) complex, an essential component of the dolichol monophosphate (Dol-P) biosynthetic machinery. Adds multiple copies of isopentenyl pyrophosphate (IPP) to farnesyl pyrophosphate (FPP) to produce dehydrodolichyl diphosphate (Dedol-PP), a precursor of dolichol which is utilized as a sugar carrier in protein glycosylation in the endoplasmic reticulum (ER).</text>
</comment>
<comment type="cofactor">
    <cofactor evidence="1">
        <name>Mg(2+)</name>
        <dbReference type="ChEBI" id="CHEBI:18420"/>
    </cofactor>
</comment>
<evidence type="ECO:0000256" key="7">
    <source>
        <dbReference type="ARBA" id="ARBA00022842"/>
    </source>
</evidence>
<dbReference type="PANTHER" id="PTHR10291:SF43">
    <property type="entry name" value="DEHYDRODOLICHYL DIPHOSPHATE SYNTHASE COMPLEX SUBUNIT DHDDS"/>
    <property type="match status" value="1"/>
</dbReference>
<organism evidence="13 14">
    <name type="scientific">Diabrotica balteata</name>
    <name type="common">Banded cucumber beetle</name>
    <dbReference type="NCBI Taxonomy" id="107213"/>
    <lineage>
        <taxon>Eukaryota</taxon>
        <taxon>Metazoa</taxon>
        <taxon>Ecdysozoa</taxon>
        <taxon>Arthropoda</taxon>
        <taxon>Hexapoda</taxon>
        <taxon>Insecta</taxon>
        <taxon>Pterygota</taxon>
        <taxon>Neoptera</taxon>
        <taxon>Endopterygota</taxon>
        <taxon>Coleoptera</taxon>
        <taxon>Polyphaga</taxon>
        <taxon>Cucujiformia</taxon>
        <taxon>Chrysomeloidea</taxon>
        <taxon>Chrysomelidae</taxon>
        <taxon>Galerucinae</taxon>
        <taxon>Diabroticina</taxon>
        <taxon>Diabroticites</taxon>
        <taxon>Diabrotica</taxon>
    </lineage>
</organism>
<dbReference type="FunFam" id="3.40.1180.10:FF:000002">
    <property type="entry name" value="Alkyl transferase"/>
    <property type="match status" value="1"/>
</dbReference>
<dbReference type="SUPFAM" id="SSF64005">
    <property type="entry name" value="Undecaprenyl diphosphate synthase"/>
    <property type="match status" value="1"/>
</dbReference>
<dbReference type="PANTHER" id="PTHR10291">
    <property type="entry name" value="DEHYDRODOLICHYL DIPHOSPHATE SYNTHASE FAMILY MEMBER"/>
    <property type="match status" value="1"/>
</dbReference>
<evidence type="ECO:0000256" key="10">
    <source>
        <dbReference type="ARBA" id="ARBA00058504"/>
    </source>
</evidence>
<keyword evidence="6" id="KW-0256">Endoplasmic reticulum</keyword>
<evidence type="ECO:0000256" key="6">
    <source>
        <dbReference type="ARBA" id="ARBA00022824"/>
    </source>
</evidence>
<dbReference type="GO" id="GO:0005789">
    <property type="term" value="C:endoplasmic reticulum membrane"/>
    <property type="evidence" value="ECO:0007669"/>
    <property type="project" value="UniProtKB-SubCell"/>
</dbReference>
<dbReference type="GO" id="GO:0016094">
    <property type="term" value="P:polyprenol biosynthetic process"/>
    <property type="evidence" value="ECO:0007669"/>
    <property type="project" value="TreeGrafter"/>
</dbReference>
<evidence type="ECO:0000256" key="3">
    <source>
        <dbReference type="ARBA" id="ARBA00004922"/>
    </source>
</evidence>
<comment type="catalytic activity">
    <reaction evidence="9">
        <text>n isopentenyl diphosphate + (2E,6E)-farnesyl diphosphate = a di-trans,poly-cis-polyprenyl diphosphate + n diphosphate</text>
        <dbReference type="Rhea" id="RHEA:53008"/>
        <dbReference type="Rhea" id="RHEA-COMP:19494"/>
        <dbReference type="ChEBI" id="CHEBI:33019"/>
        <dbReference type="ChEBI" id="CHEBI:128769"/>
        <dbReference type="ChEBI" id="CHEBI:136960"/>
        <dbReference type="ChEBI" id="CHEBI:175763"/>
        <dbReference type="EC" id="2.5.1.87"/>
    </reaction>
</comment>
<dbReference type="NCBIfam" id="TIGR00055">
    <property type="entry name" value="uppS"/>
    <property type="match status" value="1"/>
</dbReference>
<dbReference type="PROSITE" id="PS01066">
    <property type="entry name" value="UPP_SYNTHASE"/>
    <property type="match status" value="1"/>
</dbReference>
<evidence type="ECO:0000256" key="11">
    <source>
        <dbReference type="ARBA" id="ARBA00064670"/>
    </source>
</evidence>
<dbReference type="OrthoDB" id="4173905at2759"/>
<dbReference type="InterPro" id="IPR018520">
    <property type="entry name" value="UPP_synth-like_CS"/>
</dbReference>
<evidence type="ECO:0000256" key="12">
    <source>
        <dbReference type="RuleBase" id="RU363018"/>
    </source>
</evidence>
<dbReference type="Proteomes" id="UP001153709">
    <property type="component" value="Chromosome 6"/>
</dbReference>
<evidence type="ECO:0000313" key="14">
    <source>
        <dbReference type="Proteomes" id="UP001153709"/>
    </source>
</evidence>
<protein>
    <recommendedName>
        <fullName evidence="12">Alkyl transferase</fullName>
        <ecNumber evidence="12">2.5.1.-</ecNumber>
    </recommendedName>
</protein>
<name>A0A9N9T3V6_DIABA</name>